<dbReference type="Gene3D" id="1.10.630.10">
    <property type="entry name" value="Cytochrome P450"/>
    <property type="match status" value="1"/>
</dbReference>
<dbReference type="PANTHER" id="PTHR47953:SF5">
    <property type="entry name" value="CYTOCHROME P450 71AV8-LIKE"/>
    <property type="match status" value="1"/>
</dbReference>
<dbReference type="GO" id="GO:0016705">
    <property type="term" value="F:oxidoreductase activity, acting on paired donors, with incorporation or reduction of molecular oxygen"/>
    <property type="evidence" value="ECO:0007669"/>
    <property type="project" value="InterPro"/>
</dbReference>
<dbReference type="GO" id="GO:0020037">
    <property type="term" value="F:heme binding"/>
    <property type="evidence" value="ECO:0007669"/>
    <property type="project" value="InterPro"/>
</dbReference>
<organism evidence="8 9">
    <name type="scientific">Rubroshorea leprosula</name>
    <dbReference type="NCBI Taxonomy" id="152421"/>
    <lineage>
        <taxon>Eukaryota</taxon>
        <taxon>Viridiplantae</taxon>
        <taxon>Streptophyta</taxon>
        <taxon>Embryophyta</taxon>
        <taxon>Tracheophyta</taxon>
        <taxon>Spermatophyta</taxon>
        <taxon>Magnoliopsida</taxon>
        <taxon>eudicotyledons</taxon>
        <taxon>Gunneridae</taxon>
        <taxon>Pentapetalae</taxon>
        <taxon>rosids</taxon>
        <taxon>malvids</taxon>
        <taxon>Malvales</taxon>
        <taxon>Dipterocarpaceae</taxon>
        <taxon>Rubroshorea</taxon>
    </lineage>
</organism>
<evidence type="ECO:0008006" key="10">
    <source>
        <dbReference type="Google" id="ProtNLM"/>
    </source>
</evidence>
<evidence type="ECO:0000256" key="2">
    <source>
        <dbReference type="ARBA" id="ARBA00022617"/>
    </source>
</evidence>
<evidence type="ECO:0000256" key="7">
    <source>
        <dbReference type="RuleBase" id="RU000461"/>
    </source>
</evidence>
<reference evidence="8 9" key="1">
    <citation type="journal article" date="2021" name="Commun. Biol.">
        <title>The genome of Shorea leprosula (Dipterocarpaceae) highlights the ecological relevance of drought in aseasonal tropical rainforests.</title>
        <authorList>
            <person name="Ng K.K.S."/>
            <person name="Kobayashi M.J."/>
            <person name="Fawcett J.A."/>
            <person name="Hatakeyama M."/>
            <person name="Paape T."/>
            <person name="Ng C.H."/>
            <person name="Ang C.C."/>
            <person name="Tnah L.H."/>
            <person name="Lee C.T."/>
            <person name="Nishiyama T."/>
            <person name="Sese J."/>
            <person name="O'Brien M.J."/>
            <person name="Copetti D."/>
            <person name="Mohd Noor M.I."/>
            <person name="Ong R.C."/>
            <person name="Putra M."/>
            <person name="Sireger I.Z."/>
            <person name="Indrioko S."/>
            <person name="Kosugi Y."/>
            <person name="Izuno A."/>
            <person name="Isagi Y."/>
            <person name="Lee S.L."/>
            <person name="Shimizu K.K."/>
        </authorList>
    </citation>
    <scope>NUCLEOTIDE SEQUENCE [LARGE SCALE GENOMIC DNA]</scope>
    <source>
        <strain evidence="8">214</strain>
    </source>
</reference>
<keyword evidence="5 7" id="KW-0408">Iron</keyword>
<dbReference type="EMBL" id="BPVZ01000001">
    <property type="protein sequence ID" value="GKU85632.1"/>
    <property type="molecule type" value="Genomic_DNA"/>
</dbReference>
<keyword evidence="3 7" id="KW-0479">Metal-binding</keyword>
<dbReference type="Proteomes" id="UP001054252">
    <property type="component" value="Unassembled WGS sequence"/>
</dbReference>
<evidence type="ECO:0000313" key="9">
    <source>
        <dbReference type="Proteomes" id="UP001054252"/>
    </source>
</evidence>
<comment type="similarity">
    <text evidence="1 7">Belongs to the cytochrome P450 family.</text>
</comment>
<dbReference type="InterPro" id="IPR001128">
    <property type="entry name" value="Cyt_P450"/>
</dbReference>
<dbReference type="SUPFAM" id="SSF48264">
    <property type="entry name" value="Cytochrome P450"/>
    <property type="match status" value="1"/>
</dbReference>
<evidence type="ECO:0000313" key="8">
    <source>
        <dbReference type="EMBL" id="GKU85632.1"/>
    </source>
</evidence>
<dbReference type="Pfam" id="PF00067">
    <property type="entry name" value="p450"/>
    <property type="match status" value="1"/>
</dbReference>
<keyword evidence="6 7" id="KW-0503">Monooxygenase</keyword>
<keyword evidence="4 7" id="KW-0560">Oxidoreductase</keyword>
<dbReference type="GO" id="GO:0005506">
    <property type="term" value="F:iron ion binding"/>
    <property type="evidence" value="ECO:0007669"/>
    <property type="project" value="InterPro"/>
</dbReference>
<evidence type="ECO:0000256" key="5">
    <source>
        <dbReference type="ARBA" id="ARBA00023004"/>
    </source>
</evidence>
<dbReference type="GO" id="GO:0004497">
    <property type="term" value="F:monooxygenase activity"/>
    <property type="evidence" value="ECO:0007669"/>
    <property type="project" value="UniProtKB-KW"/>
</dbReference>
<dbReference type="PANTHER" id="PTHR47953">
    <property type="entry name" value="OS08G0105600 PROTEIN"/>
    <property type="match status" value="1"/>
</dbReference>
<name>A0AAV5HGM2_9ROSI</name>
<protein>
    <recommendedName>
        <fullName evidence="10">Cytochrome P450</fullName>
    </recommendedName>
</protein>
<dbReference type="InterPro" id="IPR017972">
    <property type="entry name" value="Cyt_P450_CS"/>
</dbReference>
<dbReference type="PROSITE" id="PS00086">
    <property type="entry name" value="CYTOCHROME_P450"/>
    <property type="match status" value="1"/>
</dbReference>
<proteinExistence type="inferred from homology"/>
<keyword evidence="2 7" id="KW-0349">Heme</keyword>
<sequence length="90" mass="9732">MCIQFTGMTNIGTGQVSSSQKDSPTINSTPKEFTGYIPFGFGRRSCPGLSFSAAQVEYVLANLLSWFDWKLTDGANAEDLDMAEHSGLST</sequence>
<evidence type="ECO:0000256" key="1">
    <source>
        <dbReference type="ARBA" id="ARBA00010617"/>
    </source>
</evidence>
<gene>
    <name evidence="8" type="ORF">SLEP1_g271</name>
</gene>
<accession>A0AAV5HGM2</accession>
<evidence type="ECO:0000256" key="3">
    <source>
        <dbReference type="ARBA" id="ARBA00022723"/>
    </source>
</evidence>
<evidence type="ECO:0000256" key="6">
    <source>
        <dbReference type="ARBA" id="ARBA00023033"/>
    </source>
</evidence>
<comment type="caution">
    <text evidence="8">The sequence shown here is derived from an EMBL/GenBank/DDBJ whole genome shotgun (WGS) entry which is preliminary data.</text>
</comment>
<dbReference type="InterPro" id="IPR036396">
    <property type="entry name" value="Cyt_P450_sf"/>
</dbReference>
<dbReference type="AlphaFoldDB" id="A0AAV5HGM2"/>
<keyword evidence="9" id="KW-1185">Reference proteome</keyword>
<evidence type="ECO:0000256" key="4">
    <source>
        <dbReference type="ARBA" id="ARBA00023002"/>
    </source>
</evidence>
<dbReference type="InterPro" id="IPR052306">
    <property type="entry name" value="CYP450_71D"/>
</dbReference>